<sequence length="171" mass="18008">MRALIPVVGQVIEALRAEFTDPDNVPLGGTVPSVEHRPGADIALDGLWSADCAGIVWANVIRIYRTNMFPSETDIAVPCNGSPVVSIQVGAARCVATVDDNGDPPPPHAMEHDALVGLDDATRLERALCAAVTACDDRDLIIQGTWTATDPIGPQGGALAWVKTLTVELAY</sequence>
<dbReference type="Proteomes" id="UP000235363">
    <property type="component" value="Unassembled WGS sequence"/>
</dbReference>
<evidence type="ECO:0000313" key="1">
    <source>
        <dbReference type="EMBL" id="PMC63426.1"/>
    </source>
</evidence>
<reference evidence="1 2" key="1">
    <citation type="submission" date="2017-09" db="EMBL/GenBank/DDBJ databases">
        <title>Bacterial strain isolated from the female urinary microbiota.</title>
        <authorList>
            <person name="Thomas-White K."/>
            <person name="Kumar N."/>
            <person name="Forster S."/>
            <person name="Putonti C."/>
            <person name="Lawley T."/>
            <person name="Wolfe A.J."/>
        </authorList>
    </citation>
    <scope>NUCLEOTIDE SEQUENCE [LARGE SCALE GENOMIC DNA]</scope>
    <source>
        <strain evidence="1 2">UMB0908</strain>
    </source>
</reference>
<dbReference type="RefSeq" id="WP_102211785.1">
    <property type="nucleotide sequence ID" value="NZ_PNHF01000001.1"/>
</dbReference>
<dbReference type="AlphaFoldDB" id="A0A2N6T292"/>
<accession>A0A2N6T292</accession>
<organism evidence="1 2">
    <name type="scientific">Corynebacterium xerosis</name>
    <dbReference type="NCBI Taxonomy" id="1725"/>
    <lineage>
        <taxon>Bacteria</taxon>
        <taxon>Bacillati</taxon>
        <taxon>Actinomycetota</taxon>
        <taxon>Actinomycetes</taxon>
        <taxon>Mycobacteriales</taxon>
        <taxon>Corynebacteriaceae</taxon>
        <taxon>Corynebacterium</taxon>
    </lineage>
</organism>
<proteinExistence type="predicted"/>
<comment type="caution">
    <text evidence="1">The sequence shown here is derived from an EMBL/GenBank/DDBJ whole genome shotgun (WGS) entry which is preliminary data.</text>
</comment>
<evidence type="ECO:0008006" key="3">
    <source>
        <dbReference type="Google" id="ProtNLM"/>
    </source>
</evidence>
<name>A0A2N6T292_9CORY</name>
<dbReference type="EMBL" id="PNHF01000001">
    <property type="protein sequence ID" value="PMC63426.1"/>
    <property type="molecule type" value="Genomic_DNA"/>
</dbReference>
<gene>
    <name evidence="1" type="ORF">CJ204_00985</name>
</gene>
<evidence type="ECO:0000313" key="2">
    <source>
        <dbReference type="Proteomes" id="UP000235363"/>
    </source>
</evidence>
<protein>
    <recommendedName>
        <fullName evidence="3">DUF3168 domain-containing protein</fullName>
    </recommendedName>
</protein>